<name>A0AA88L1H4_ARTSF</name>
<protein>
    <submittedName>
        <fullName evidence="1">Uncharacterized protein</fullName>
    </submittedName>
</protein>
<reference evidence="1" key="1">
    <citation type="submission" date="2023-07" db="EMBL/GenBank/DDBJ databases">
        <title>Chromosome-level genome assembly of Artemia franciscana.</title>
        <authorList>
            <person name="Jo E."/>
        </authorList>
    </citation>
    <scope>NUCLEOTIDE SEQUENCE</scope>
    <source>
        <tissue evidence="1">Whole body</tissue>
    </source>
</reference>
<organism evidence="1 2">
    <name type="scientific">Artemia franciscana</name>
    <name type="common">Brine shrimp</name>
    <name type="synonym">Artemia sanfranciscana</name>
    <dbReference type="NCBI Taxonomy" id="6661"/>
    <lineage>
        <taxon>Eukaryota</taxon>
        <taxon>Metazoa</taxon>
        <taxon>Ecdysozoa</taxon>
        <taxon>Arthropoda</taxon>
        <taxon>Crustacea</taxon>
        <taxon>Branchiopoda</taxon>
        <taxon>Anostraca</taxon>
        <taxon>Artemiidae</taxon>
        <taxon>Artemia</taxon>
    </lineage>
</organism>
<comment type="caution">
    <text evidence="1">The sequence shown here is derived from an EMBL/GenBank/DDBJ whole genome shotgun (WGS) entry which is preliminary data.</text>
</comment>
<accession>A0AA88L1H4</accession>
<evidence type="ECO:0000313" key="2">
    <source>
        <dbReference type="Proteomes" id="UP001187531"/>
    </source>
</evidence>
<dbReference type="EMBL" id="JAVRJZ010000017">
    <property type="protein sequence ID" value="KAK2709934.1"/>
    <property type="molecule type" value="Genomic_DNA"/>
</dbReference>
<proteinExistence type="predicted"/>
<dbReference type="AlphaFoldDB" id="A0AA88L1H4"/>
<dbReference type="Proteomes" id="UP001187531">
    <property type="component" value="Unassembled WGS sequence"/>
</dbReference>
<evidence type="ECO:0000313" key="1">
    <source>
        <dbReference type="EMBL" id="KAK2709934.1"/>
    </source>
</evidence>
<feature type="non-terminal residue" evidence="1">
    <location>
        <position position="1"/>
    </location>
</feature>
<keyword evidence="2" id="KW-1185">Reference proteome</keyword>
<gene>
    <name evidence="1" type="ORF">QYM36_013571</name>
</gene>
<sequence>VGSAVFDLMKIQVYLSLCLTAVDVQKILCQDSRLNDQNAKFILEKRHIGSLAAKSGQRLRYYNSPSFKQAQIRGYGQVRKIYSGGRAQSSNHLESKLPVAAWSRHPPSTSPIDTYLLKAFRQRRGIRTIINPAAYNRRMKNARLSSDIRRGIVGTSGKRHIGSIAKSCNRCPLSQ</sequence>